<name>A0A3D8Y440_9BACT</name>
<protein>
    <submittedName>
        <fullName evidence="3">Uncharacterized protein</fullName>
    </submittedName>
</protein>
<keyword evidence="2" id="KW-0732">Signal</keyword>
<accession>A0A3D8Y440</accession>
<proteinExistence type="predicted"/>
<feature type="compositionally biased region" description="Low complexity" evidence="1">
    <location>
        <begin position="43"/>
        <end position="53"/>
    </location>
</feature>
<comment type="caution">
    <text evidence="3">The sequence shown here is derived from an EMBL/GenBank/DDBJ whole genome shotgun (WGS) entry which is preliminary data.</text>
</comment>
<dbReference type="AlphaFoldDB" id="A0A3D8Y440"/>
<dbReference type="EMBL" id="QNUL01000043">
    <property type="protein sequence ID" value="REA55967.1"/>
    <property type="molecule type" value="Genomic_DNA"/>
</dbReference>
<keyword evidence="4" id="KW-1185">Reference proteome</keyword>
<feature type="compositionally biased region" description="Basic residues" evidence="1">
    <location>
        <begin position="98"/>
        <end position="108"/>
    </location>
</feature>
<reference evidence="3 4" key="1">
    <citation type="submission" date="2018-07" db="EMBL/GenBank/DDBJ databases">
        <title>Dyadobacter roseus sp. nov., isolated from rose rhizosphere soil.</title>
        <authorList>
            <person name="Chen L."/>
        </authorList>
    </citation>
    <scope>NUCLEOTIDE SEQUENCE [LARGE SCALE GENOMIC DNA]</scope>
    <source>
        <strain evidence="3 4">RS19</strain>
    </source>
</reference>
<dbReference type="OrthoDB" id="73962at89373"/>
<organism evidence="3 4">
    <name type="scientific">Dyadobacter luteus</name>
    <dbReference type="NCBI Taxonomy" id="2259619"/>
    <lineage>
        <taxon>Bacteria</taxon>
        <taxon>Pseudomonadati</taxon>
        <taxon>Bacteroidota</taxon>
        <taxon>Cytophagia</taxon>
        <taxon>Cytophagales</taxon>
        <taxon>Spirosomataceae</taxon>
        <taxon>Dyadobacter</taxon>
    </lineage>
</organism>
<feature type="signal peptide" evidence="2">
    <location>
        <begin position="1"/>
        <end position="19"/>
    </location>
</feature>
<gene>
    <name evidence="3" type="ORF">DSL64_27605</name>
</gene>
<sequence>MKTIASIIAAACICTAVQAQTTTPTTQQPTTQPVPATQPTPTSPTTTPVSPQQEPVYRPSELTNSPAMPPTGNPSEDTLIRGQQKMRGADTLQDDRRNKKGKMKKNKKMGTSEGTDTTSTKYKREN</sequence>
<evidence type="ECO:0000256" key="2">
    <source>
        <dbReference type="SAM" id="SignalP"/>
    </source>
</evidence>
<feature type="compositionally biased region" description="Low complexity" evidence="1">
    <location>
        <begin position="21"/>
        <end position="35"/>
    </location>
</feature>
<dbReference type="Proteomes" id="UP000256373">
    <property type="component" value="Unassembled WGS sequence"/>
</dbReference>
<evidence type="ECO:0000313" key="3">
    <source>
        <dbReference type="EMBL" id="REA55967.1"/>
    </source>
</evidence>
<feature type="chain" id="PRO_5017619172" evidence="2">
    <location>
        <begin position="20"/>
        <end position="126"/>
    </location>
</feature>
<dbReference type="RefSeq" id="WP_115834200.1">
    <property type="nucleotide sequence ID" value="NZ_QNUL01000043.1"/>
</dbReference>
<evidence type="ECO:0000313" key="4">
    <source>
        <dbReference type="Proteomes" id="UP000256373"/>
    </source>
</evidence>
<evidence type="ECO:0000256" key="1">
    <source>
        <dbReference type="SAM" id="MobiDB-lite"/>
    </source>
</evidence>
<feature type="region of interest" description="Disordered" evidence="1">
    <location>
        <begin position="21"/>
        <end position="126"/>
    </location>
</feature>